<dbReference type="PROSITE" id="PS50011">
    <property type="entry name" value="PROTEIN_KINASE_DOM"/>
    <property type="match status" value="1"/>
</dbReference>
<dbReference type="GeneID" id="72419245"/>
<dbReference type="Pfam" id="PF08378">
    <property type="entry name" value="NERD"/>
    <property type="match status" value="1"/>
</dbReference>
<sequence>MQIIVRGNGLHKSETNALDQMQKHLRDSWYGYASVLVADKQGSMEFDLIIVTHDRLLVVELKEWHGKLTSYDGNWIITTKRGEQNRGKSAYHRKRDQGYRLAAILKTELEHKLGYCPYVEAHVVLCGSATPEYLPENERQFVHTLEDFLKIGGKHYEDYVQKVRMIIFDEMGRSRPNQNQPIFDSFFRGSRVELAEFQYLEYTAAIAPDRVHDQHLFSEYPATNAGPPISKAMMRRWDLAALGLAFHDDETWRRIVTREDFVFRTASAANSPLEDFLLRPLSPMVEDNITSDCVELFELRKNTLRLEQHLNLHGHKWSVDDRLDLTKALLAPFAEMHSMGFAHRDIDTQNLWYSQDSRIVLASSFHAAFIPDKGTVKDLAERLKSSSTLLPEDVYAAEGDVLSPFAKDVYLLALVAHKICFHGAKFVLEEGIPVWRSIPNDPFDGELNTFFAKAMDLEPENRFANASEMLAELNTLAIGKPLQYDDTQEVMQEIAKGDFIKADWNPYMLMSYFPPAPGVIPETTAEKMVYRCVFEGEEALLKFWPKAVVDIKNPGINRRILRMRKRIEQTLEDELPLPSLLSHGMFASGNGLFVVTRFEEGKSWPDFIAGLDTLEKKLEAASALCNLLINVHGRDFAHGDLHPGNILVCPSQADELLSLIFIDALDFGDTSDPYNVEYGPINPASTDSFGRDCYAVYQIVEELLGEEAPKALAIEFALAKEQPNGIPVAIDPLDESIKAELEALKKPSLPEIQPLKFVADVFKWPATEMLLQAGESAYYLQVERADRNPEQLYIKITAQDKRLSFNFDPVRETLSSAWLSDVSFSDYISAGHKAQATFTQPIAIQKGISTKATEEAFVRFLLNQEPVQSFLKKSDEVEGEEVVEDECDAFVDQTVRPFTIWKAMLETEGDQLMRVEIENATFEESQTGALLIPYVAQNGRDLDFNEDAGDIGIYLDGESRPFGEVVAEECSSTRLAVRMFSAGIRSVKQKLTPGTELIFESKLNNASRERRKKAMERVLNGVSRISNLPAYFDQDGAQQSKVIGKIPEEVAIRARYDSEFEQLNPRQIVAFQRTVSEGPISVLQGPPGTGKTAFVTKLIHYLFENELAGNILLVGQSHASVDTVAIKARELCSALGTDLSVIRLGHESAIDDQMLQCHSSSIQRQIRYKFQREYEKRINALSSRLMLSQELVEELAKLHRSISPILDRVRTYTKQRDEIAAKRQISEETRIDKVMGYDAKIKSCVESLQHHMDSRKYEFNLPSPAAPEFWSELSTQVARQHGVTNQLALQRLNNLIGISQDWIDVLGSGAANYDKFLVKTSQLVCGTLVGIGAGGIHIEEMEFDWVIVDEAGRAQASELMIAMQCGRRVLLVGDHKQLAPMYEKKHIREVARKLQIDEREVLKTDFERAFLVNNGIALDTQYRMIEPIGKVVSHCFYNNELYSFRKKADPWCSELPYPLNKPVSWIDSGTGERAVNEDEPQKGKFVNKHEVAVCLHLLRQLARPEHMEKLNAKRTPMSPQPIGLITMYRGQKRLIEEELSRAEWAAPLRDAVRIDTVDSYQGSENALLILSLVRNNDKGLQGFLVDQSRINVALSRAKDRLVIIGSKRMWSGVNAPSALGSVVRYVSEQHAISPDDYEIVDGTTVIEGQRNE</sequence>
<dbReference type="PROSITE" id="PS50965">
    <property type="entry name" value="NERD"/>
    <property type="match status" value="1"/>
</dbReference>
<organism evidence="6 7">
    <name type="scientific">Pseudomonas aeruginosa</name>
    <dbReference type="NCBI Taxonomy" id="287"/>
    <lineage>
        <taxon>Bacteria</taxon>
        <taxon>Pseudomonadati</taxon>
        <taxon>Pseudomonadota</taxon>
        <taxon>Gammaproteobacteria</taxon>
        <taxon>Pseudomonadales</taxon>
        <taxon>Pseudomonadaceae</taxon>
        <taxon>Pseudomonas</taxon>
    </lineage>
</organism>
<dbReference type="Gene3D" id="1.10.510.10">
    <property type="entry name" value="Transferase(Phosphotransferase) domain 1"/>
    <property type="match status" value="1"/>
</dbReference>
<evidence type="ECO:0000313" key="6">
    <source>
        <dbReference type="EMBL" id="MZZ17897.1"/>
    </source>
</evidence>
<dbReference type="PANTHER" id="PTHR43788">
    <property type="entry name" value="DNA2/NAM7 HELICASE FAMILY MEMBER"/>
    <property type="match status" value="1"/>
</dbReference>
<dbReference type="GO" id="GO:0005524">
    <property type="term" value="F:ATP binding"/>
    <property type="evidence" value="ECO:0007669"/>
    <property type="project" value="UniProtKB-KW"/>
</dbReference>
<dbReference type="RefSeq" id="WP_009681705.1">
    <property type="nucleotide sequence ID" value="NZ_BSAL01000001.1"/>
</dbReference>
<dbReference type="InterPro" id="IPR000719">
    <property type="entry name" value="Prot_kinase_dom"/>
</dbReference>
<evidence type="ECO:0000256" key="4">
    <source>
        <dbReference type="ARBA" id="ARBA00022806"/>
    </source>
</evidence>
<dbReference type="GO" id="GO:0043139">
    <property type="term" value="F:5'-3' DNA helicase activity"/>
    <property type="evidence" value="ECO:0007669"/>
    <property type="project" value="TreeGrafter"/>
</dbReference>
<dbReference type="InterPro" id="IPR041677">
    <property type="entry name" value="DNA2/NAM7_AAA_11"/>
</dbReference>
<evidence type="ECO:0000313" key="7">
    <source>
        <dbReference type="Proteomes" id="UP000644192"/>
    </source>
</evidence>
<dbReference type="PANTHER" id="PTHR43788:SF8">
    <property type="entry name" value="DNA-BINDING PROTEIN SMUBP-2"/>
    <property type="match status" value="1"/>
</dbReference>
<dbReference type="InterPro" id="IPR041679">
    <property type="entry name" value="DNA2/NAM7-like_C"/>
</dbReference>
<name>A0A0A8RH28_PSEAI</name>
<comment type="similarity">
    <text evidence="1">Belongs to the DNA2/NAM7 helicase family.</text>
</comment>
<dbReference type="Gene3D" id="3.40.50.300">
    <property type="entry name" value="P-loop containing nucleotide triphosphate hydrolases"/>
    <property type="match status" value="2"/>
</dbReference>
<dbReference type="InterPro" id="IPR027417">
    <property type="entry name" value="P-loop_NTPase"/>
</dbReference>
<dbReference type="SUPFAM" id="SSF56112">
    <property type="entry name" value="Protein kinase-like (PK-like)"/>
    <property type="match status" value="2"/>
</dbReference>
<dbReference type="InterPro" id="IPR011009">
    <property type="entry name" value="Kinase-like_dom_sf"/>
</dbReference>
<evidence type="ECO:0000256" key="1">
    <source>
        <dbReference type="ARBA" id="ARBA00007913"/>
    </source>
</evidence>
<dbReference type="InterPro" id="IPR050534">
    <property type="entry name" value="Coronavir_polyprotein_1ab"/>
</dbReference>
<proteinExistence type="inferred from homology"/>
<keyword evidence="4" id="KW-0347">Helicase</keyword>
<keyword evidence="2" id="KW-0547">Nucleotide-binding</keyword>
<dbReference type="EMBL" id="WXZT01000072">
    <property type="protein sequence ID" value="MZZ17897.1"/>
    <property type="molecule type" value="Genomic_DNA"/>
</dbReference>
<dbReference type="CDD" id="cd18808">
    <property type="entry name" value="SF1_C_Upf1"/>
    <property type="match status" value="1"/>
</dbReference>
<keyword evidence="5" id="KW-0067">ATP-binding</keyword>
<dbReference type="GO" id="GO:0004672">
    <property type="term" value="F:protein kinase activity"/>
    <property type="evidence" value="ECO:0007669"/>
    <property type="project" value="InterPro"/>
</dbReference>
<protein>
    <submittedName>
        <fullName evidence="6">Uncharacterized protein</fullName>
    </submittedName>
</protein>
<dbReference type="CDD" id="cd17934">
    <property type="entry name" value="DEXXQc_Upf1-like"/>
    <property type="match status" value="1"/>
</dbReference>
<evidence type="ECO:0000256" key="2">
    <source>
        <dbReference type="ARBA" id="ARBA00022741"/>
    </source>
</evidence>
<evidence type="ECO:0000256" key="3">
    <source>
        <dbReference type="ARBA" id="ARBA00022801"/>
    </source>
</evidence>
<accession>A0A0A8RH28</accession>
<dbReference type="InterPro" id="IPR011528">
    <property type="entry name" value="NERD"/>
</dbReference>
<dbReference type="Pfam" id="PF13086">
    <property type="entry name" value="AAA_11"/>
    <property type="match status" value="1"/>
</dbReference>
<dbReference type="InterPro" id="IPR047187">
    <property type="entry name" value="SF1_C_Upf1"/>
</dbReference>
<dbReference type="GO" id="GO:0016787">
    <property type="term" value="F:hydrolase activity"/>
    <property type="evidence" value="ECO:0007669"/>
    <property type="project" value="UniProtKB-KW"/>
</dbReference>
<dbReference type="Pfam" id="PF13087">
    <property type="entry name" value="AAA_12"/>
    <property type="match status" value="1"/>
</dbReference>
<reference evidence="6" key="1">
    <citation type="submission" date="2020-01" db="EMBL/GenBank/DDBJ databases">
        <title>Bacteria Cultured from War Wounds Associated with the Conflict in Eastern Ukraine.</title>
        <authorList>
            <person name="Snesrud E."/>
            <person name="Galac M.R."/>
            <person name="Mc Gann P."/>
            <person name="Valentine K."/>
            <person name="Viacheslav K."/>
        </authorList>
    </citation>
    <scope>NUCLEOTIDE SEQUENCE</scope>
    <source>
        <strain evidence="6">VNMU148</strain>
    </source>
</reference>
<evidence type="ECO:0000256" key="5">
    <source>
        <dbReference type="ARBA" id="ARBA00022840"/>
    </source>
</evidence>
<gene>
    <name evidence="6" type="ORF">GUL26_37260</name>
</gene>
<keyword evidence="3" id="KW-0378">Hydrolase</keyword>
<dbReference type="Proteomes" id="UP000644192">
    <property type="component" value="Unassembled WGS sequence"/>
</dbReference>
<comment type="caution">
    <text evidence="6">The sequence shown here is derived from an EMBL/GenBank/DDBJ whole genome shotgun (WGS) entry which is preliminary data.</text>
</comment>
<dbReference type="SUPFAM" id="SSF52540">
    <property type="entry name" value="P-loop containing nucleoside triphosphate hydrolases"/>
    <property type="match status" value="1"/>
</dbReference>